<dbReference type="AlphaFoldDB" id="A0A7W8EZE7"/>
<keyword evidence="3" id="KW-1185">Reference proteome</keyword>
<feature type="domain" description="DUF7065" evidence="1">
    <location>
        <begin position="139"/>
        <end position="181"/>
    </location>
</feature>
<evidence type="ECO:0000259" key="1">
    <source>
        <dbReference type="Pfam" id="PF23213"/>
    </source>
</evidence>
<comment type="caution">
    <text evidence="2">The sequence shown here is derived from an EMBL/GenBank/DDBJ whole genome shotgun (WGS) entry which is preliminary data.</text>
</comment>
<organism evidence="2 3">
    <name type="scientific">Streptomyces spectabilis</name>
    <dbReference type="NCBI Taxonomy" id="68270"/>
    <lineage>
        <taxon>Bacteria</taxon>
        <taxon>Bacillati</taxon>
        <taxon>Actinomycetota</taxon>
        <taxon>Actinomycetes</taxon>
        <taxon>Kitasatosporales</taxon>
        <taxon>Streptomycetaceae</taxon>
        <taxon>Streptomyces</taxon>
    </lineage>
</organism>
<name>A0A7W8EZE7_STRST</name>
<reference evidence="2 3" key="1">
    <citation type="submission" date="2020-08" db="EMBL/GenBank/DDBJ databases">
        <title>Genomic Encyclopedia of Type Strains, Phase III (KMG-III): the genomes of soil and plant-associated and newly described type strains.</title>
        <authorList>
            <person name="Whitman W."/>
        </authorList>
    </citation>
    <scope>NUCLEOTIDE SEQUENCE [LARGE SCALE GENOMIC DNA]</scope>
    <source>
        <strain evidence="2 3">CECT 3146</strain>
    </source>
</reference>
<evidence type="ECO:0000313" key="2">
    <source>
        <dbReference type="EMBL" id="MBB5109841.1"/>
    </source>
</evidence>
<dbReference type="RefSeq" id="WP_184926878.1">
    <property type="nucleotide sequence ID" value="NZ_BMSQ01000051.1"/>
</dbReference>
<gene>
    <name evidence="2" type="ORF">FHS40_008971</name>
</gene>
<accession>A0A7W8EZE7</accession>
<dbReference type="EMBL" id="JACHJD010000042">
    <property type="protein sequence ID" value="MBB5109841.1"/>
    <property type="molecule type" value="Genomic_DNA"/>
</dbReference>
<evidence type="ECO:0000313" key="3">
    <source>
        <dbReference type="Proteomes" id="UP000549009"/>
    </source>
</evidence>
<dbReference type="InterPro" id="IPR055493">
    <property type="entry name" value="DUF7065"/>
</dbReference>
<dbReference type="Proteomes" id="UP000549009">
    <property type="component" value="Unassembled WGS sequence"/>
</dbReference>
<dbReference type="Pfam" id="PF23213">
    <property type="entry name" value="DUF7065"/>
    <property type="match status" value="2"/>
</dbReference>
<protein>
    <recommendedName>
        <fullName evidence="1">DUF7065 domain-containing protein</fullName>
    </recommendedName>
</protein>
<proteinExistence type="predicted"/>
<feature type="domain" description="DUF7065" evidence="1">
    <location>
        <begin position="7"/>
        <end position="62"/>
    </location>
</feature>
<sequence>MTLTPTDEFRHETGPDARWQENYWMCAWDRQRHGGVVLHLGCQPHESKVEAHIIVISPEGIVSLGGRYASNDALAIPGLDVDIRTPLEHWTLRYEGKGIRGPNKDGLYAQAPGDVPFGFSLDFHQPLPPADLGSIYTDSIGPNLASTHYAAAAIFTGDIWCAGRHTPLSGLLVRDHSWGPRDWVFDLVEGGAYLAMDEARTLILSASCLIDQKMGGYSVVHDKDGTRRSGAPWWRIEGLPILGGFRNTQMRFPGNEEIIELTGQCSIGKWVPAYSSGPDILWADVVSTARWGEMNGVGSFMFAYPSTSPLAAGLSSGCGLSEPLPIIDAPQSDREQA</sequence>